<accession>A0A8J6BUT6</accession>
<dbReference type="Proteomes" id="UP000729402">
    <property type="component" value="Unassembled WGS sequence"/>
</dbReference>
<reference evidence="1" key="1">
    <citation type="journal article" date="2021" name="bioRxiv">
        <title>Whole Genome Assembly and Annotation of Northern Wild Rice, Zizania palustris L., Supports a Whole Genome Duplication in the Zizania Genus.</title>
        <authorList>
            <person name="Haas M."/>
            <person name="Kono T."/>
            <person name="Macchietto M."/>
            <person name="Millas R."/>
            <person name="McGilp L."/>
            <person name="Shao M."/>
            <person name="Duquette J."/>
            <person name="Hirsch C.N."/>
            <person name="Kimball J."/>
        </authorList>
    </citation>
    <scope>NUCLEOTIDE SEQUENCE</scope>
    <source>
        <tissue evidence="1">Fresh leaf tissue</tissue>
    </source>
</reference>
<evidence type="ECO:0000313" key="1">
    <source>
        <dbReference type="EMBL" id="KAG8091378.1"/>
    </source>
</evidence>
<proteinExistence type="predicted"/>
<dbReference type="AlphaFoldDB" id="A0A8J6BUT6"/>
<name>A0A8J6BUT6_ZIZPA</name>
<keyword evidence="2" id="KW-1185">Reference proteome</keyword>
<reference evidence="1" key="2">
    <citation type="submission" date="2021-02" db="EMBL/GenBank/DDBJ databases">
        <authorList>
            <person name="Kimball J.A."/>
            <person name="Haas M.W."/>
            <person name="Macchietto M."/>
            <person name="Kono T."/>
            <person name="Duquette J."/>
            <person name="Shao M."/>
        </authorList>
    </citation>
    <scope>NUCLEOTIDE SEQUENCE</scope>
    <source>
        <tissue evidence="1">Fresh leaf tissue</tissue>
    </source>
</reference>
<protein>
    <submittedName>
        <fullName evidence="1">Uncharacterized protein</fullName>
    </submittedName>
</protein>
<organism evidence="1 2">
    <name type="scientific">Zizania palustris</name>
    <name type="common">Northern wild rice</name>
    <dbReference type="NCBI Taxonomy" id="103762"/>
    <lineage>
        <taxon>Eukaryota</taxon>
        <taxon>Viridiplantae</taxon>
        <taxon>Streptophyta</taxon>
        <taxon>Embryophyta</taxon>
        <taxon>Tracheophyta</taxon>
        <taxon>Spermatophyta</taxon>
        <taxon>Magnoliopsida</taxon>
        <taxon>Liliopsida</taxon>
        <taxon>Poales</taxon>
        <taxon>Poaceae</taxon>
        <taxon>BOP clade</taxon>
        <taxon>Oryzoideae</taxon>
        <taxon>Oryzeae</taxon>
        <taxon>Zizaniinae</taxon>
        <taxon>Zizania</taxon>
    </lineage>
</organism>
<sequence>MHRRPSLGLDSVPSSLEPPTHVVGPVGPIGALPSTSTTTLAIDDIPAPIDHMDTKPQIALHVITGVCICETMQVHGQSSDTLPLALLDSSSPAPPTISAPLLPHGEMQVKVANGEHMPKHVPQHRFLEQQRSFQSGFLHATPGRLRRA</sequence>
<comment type="caution">
    <text evidence="1">The sequence shown here is derived from an EMBL/GenBank/DDBJ whole genome shotgun (WGS) entry which is preliminary data.</text>
</comment>
<evidence type="ECO:0000313" key="2">
    <source>
        <dbReference type="Proteomes" id="UP000729402"/>
    </source>
</evidence>
<dbReference type="EMBL" id="JAAALK010000080">
    <property type="protein sequence ID" value="KAG8091378.1"/>
    <property type="molecule type" value="Genomic_DNA"/>
</dbReference>
<gene>
    <name evidence="1" type="ORF">GUJ93_ZPchr0012g19285</name>
</gene>